<reference evidence="1" key="2">
    <citation type="journal article" date="2015" name="Data Brief">
        <title>Shoot transcriptome of the giant reed, Arundo donax.</title>
        <authorList>
            <person name="Barrero R.A."/>
            <person name="Guerrero F.D."/>
            <person name="Moolhuijzen P."/>
            <person name="Goolsby J.A."/>
            <person name="Tidwell J."/>
            <person name="Bellgard S.E."/>
            <person name="Bellgard M.I."/>
        </authorList>
    </citation>
    <scope>NUCLEOTIDE SEQUENCE</scope>
    <source>
        <tissue evidence="1">Shoot tissue taken approximately 20 cm above the soil surface</tissue>
    </source>
</reference>
<accession>A0A0A9H4T1</accession>
<sequence>MACNPMLVSIKATSDASLHHLCSILRSHHCRAAIIGVSPELIHVLCASSSSAHYASGISTCPRIRLPLI</sequence>
<protein>
    <submittedName>
        <fullName evidence="1">Uncharacterized protein</fullName>
    </submittedName>
</protein>
<dbReference type="EMBL" id="GBRH01168030">
    <property type="protein sequence ID" value="JAE29866.1"/>
    <property type="molecule type" value="Transcribed_RNA"/>
</dbReference>
<evidence type="ECO:0000313" key="1">
    <source>
        <dbReference type="EMBL" id="JAE29866.1"/>
    </source>
</evidence>
<proteinExistence type="predicted"/>
<organism evidence="1">
    <name type="scientific">Arundo donax</name>
    <name type="common">Giant reed</name>
    <name type="synonym">Donax arundinaceus</name>
    <dbReference type="NCBI Taxonomy" id="35708"/>
    <lineage>
        <taxon>Eukaryota</taxon>
        <taxon>Viridiplantae</taxon>
        <taxon>Streptophyta</taxon>
        <taxon>Embryophyta</taxon>
        <taxon>Tracheophyta</taxon>
        <taxon>Spermatophyta</taxon>
        <taxon>Magnoliopsida</taxon>
        <taxon>Liliopsida</taxon>
        <taxon>Poales</taxon>
        <taxon>Poaceae</taxon>
        <taxon>PACMAD clade</taxon>
        <taxon>Arundinoideae</taxon>
        <taxon>Arundineae</taxon>
        <taxon>Arundo</taxon>
    </lineage>
</organism>
<name>A0A0A9H4T1_ARUDO</name>
<reference evidence="1" key="1">
    <citation type="submission" date="2014-09" db="EMBL/GenBank/DDBJ databases">
        <authorList>
            <person name="Magalhaes I.L.F."/>
            <person name="Oliveira U."/>
            <person name="Santos F.R."/>
            <person name="Vidigal T.H.D.A."/>
            <person name="Brescovit A.D."/>
            <person name="Santos A.J."/>
        </authorList>
    </citation>
    <scope>NUCLEOTIDE SEQUENCE</scope>
    <source>
        <tissue evidence="1">Shoot tissue taken approximately 20 cm above the soil surface</tissue>
    </source>
</reference>
<dbReference type="AlphaFoldDB" id="A0A0A9H4T1"/>